<feature type="transmembrane region" description="Helical" evidence="1">
    <location>
        <begin position="88"/>
        <end position="106"/>
    </location>
</feature>
<feature type="transmembrane region" description="Helical" evidence="1">
    <location>
        <begin position="195"/>
        <end position="216"/>
    </location>
</feature>
<keyword evidence="1" id="KW-1133">Transmembrane helix</keyword>
<feature type="transmembrane region" description="Helical" evidence="1">
    <location>
        <begin position="236"/>
        <end position="255"/>
    </location>
</feature>
<dbReference type="RefSeq" id="WP_203939871.1">
    <property type="nucleotide sequence ID" value="NZ_BAAAGJ010000005.1"/>
</dbReference>
<feature type="transmembrane region" description="Helical" evidence="1">
    <location>
        <begin position="12"/>
        <end position="28"/>
    </location>
</feature>
<accession>A0A8J4DL23</accession>
<evidence type="ECO:0000313" key="3">
    <source>
        <dbReference type="Proteomes" id="UP000652013"/>
    </source>
</evidence>
<reference evidence="2" key="1">
    <citation type="submission" date="2021-01" db="EMBL/GenBank/DDBJ databases">
        <title>Whole genome shotgun sequence of Spirilliplanes yamanashiensis NBRC 15828.</title>
        <authorList>
            <person name="Komaki H."/>
            <person name="Tamura T."/>
        </authorList>
    </citation>
    <scope>NUCLEOTIDE SEQUENCE</scope>
    <source>
        <strain evidence="2">NBRC 15828</strain>
    </source>
</reference>
<comment type="caution">
    <text evidence="2">The sequence shown here is derived from an EMBL/GenBank/DDBJ whole genome shotgun (WGS) entry which is preliminary data.</text>
</comment>
<dbReference type="EMBL" id="BOOY01000029">
    <property type="protein sequence ID" value="GIJ04635.1"/>
    <property type="molecule type" value="Genomic_DNA"/>
</dbReference>
<feature type="transmembrane region" description="Helical" evidence="1">
    <location>
        <begin position="127"/>
        <end position="149"/>
    </location>
</feature>
<feature type="transmembrane region" description="Helical" evidence="1">
    <location>
        <begin position="35"/>
        <end position="57"/>
    </location>
</feature>
<sequence length="670" mass="66813">MSSPLPPPASRGPLAGLLGNALAGYRLAWAHRGRVLPVVLPVLAVALLGGLALDLLLGRDGLAVVDGVPVFPGAGDGALAWARPAPAVAAWLVALPAGALALAGAARGHTVRPGAALAVAARQVPRLAVGLCAAAAAAVAAVWVVGGVAGATGRAGVLLVLGALAAVAVVAARLLPGVLARPLGGSAWGLTKGRVAGTAGALLLGGVVVPLVLVYVRDLARPALDRPVLGGLADAALLTAVVAAQAGILAHTYLLQRDVLRSTGQESADLAAADARLAPLAAAEPRRVWPGVAAICAPVLLTAAVAVLPTGAPSVRSHGDAPIGAVAVAWPAGRHPVIVGTAEVRFCDNDPCDRYVTRHGGPAVMDGRGAVAVGPDGAVVTAVVSGSADGGGPFVHYARCTRDGCREGWLPVRGSAREPFGWPLLAAAAAPDGALWFALAMPSPDGAAGAPTYGVTLVRCADATCAAPRRHRVATLERVPEDGFPDERRARLAVGADGRPVATFHIGQSLQQVTCDPPACTAPRRAAASAGPPDALLLTPERLGGEAVSLKPGRLRLGGGGAVALSNGIAPGSGALAAAGGHTYVTSAVRTTRPGGPHVTVGAAPSFWRQTVWRCTGVRCDRHPLDVFGGPAGPELMAVGPDGRVLVVRPGRVLLATLSGTGQRPGHRPD</sequence>
<gene>
    <name evidence="2" type="ORF">Sya03_39870</name>
</gene>
<keyword evidence="3" id="KW-1185">Reference proteome</keyword>
<organism evidence="2 3">
    <name type="scientific">Spirilliplanes yamanashiensis</name>
    <dbReference type="NCBI Taxonomy" id="42233"/>
    <lineage>
        <taxon>Bacteria</taxon>
        <taxon>Bacillati</taxon>
        <taxon>Actinomycetota</taxon>
        <taxon>Actinomycetes</taxon>
        <taxon>Micromonosporales</taxon>
        <taxon>Micromonosporaceae</taxon>
        <taxon>Spirilliplanes</taxon>
    </lineage>
</organism>
<dbReference type="AlphaFoldDB" id="A0A8J4DL23"/>
<protein>
    <submittedName>
        <fullName evidence="2">Uncharacterized protein</fullName>
    </submittedName>
</protein>
<dbReference type="Proteomes" id="UP000652013">
    <property type="component" value="Unassembled WGS sequence"/>
</dbReference>
<feature type="transmembrane region" description="Helical" evidence="1">
    <location>
        <begin position="155"/>
        <end position="175"/>
    </location>
</feature>
<name>A0A8J4DL23_9ACTN</name>
<evidence type="ECO:0000313" key="2">
    <source>
        <dbReference type="EMBL" id="GIJ04635.1"/>
    </source>
</evidence>
<evidence type="ECO:0000256" key="1">
    <source>
        <dbReference type="SAM" id="Phobius"/>
    </source>
</evidence>
<keyword evidence="1" id="KW-0472">Membrane</keyword>
<keyword evidence="1" id="KW-0812">Transmembrane</keyword>
<feature type="transmembrane region" description="Helical" evidence="1">
    <location>
        <begin position="288"/>
        <end position="308"/>
    </location>
</feature>
<proteinExistence type="predicted"/>